<dbReference type="AlphaFoldDB" id="A0AAF0J063"/>
<dbReference type="Pfam" id="PF16679">
    <property type="entry name" value="CDT1_C"/>
    <property type="match status" value="1"/>
</dbReference>
<evidence type="ECO:0000259" key="4">
    <source>
        <dbReference type="Pfam" id="PF16679"/>
    </source>
</evidence>
<dbReference type="InterPro" id="IPR032054">
    <property type="entry name" value="Cdt1_C"/>
</dbReference>
<dbReference type="InterPro" id="IPR038090">
    <property type="entry name" value="Cdt1_C_WH_dom_sf"/>
</dbReference>
<dbReference type="Gene3D" id="1.10.10.1420">
    <property type="entry name" value="DNA replication factor Cdt1, C-terminal WH domain"/>
    <property type="match status" value="1"/>
</dbReference>
<organism evidence="5 6">
    <name type="scientific">Malassezia equina</name>
    <dbReference type="NCBI Taxonomy" id="1381935"/>
    <lineage>
        <taxon>Eukaryota</taxon>
        <taxon>Fungi</taxon>
        <taxon>Dikarya</taxon>
        <taxon>Basidiomycota</taxon>
        <taxon>Ustilaginomycotina</taxon>
        <taxon>Malasseziomycetes</taxon>
        <taxon>Malasseziales</taxon>
        <taxon>Malasseziaceae</taxon>
        <taxon>Malassezia</taxon>
    </lineage>
</organism>
<reference evidence="5" key="1">
    <citation type="submission" date="2023-03" db="EMBL/GenBank/DDBJ databases">
        <title>Mating type loci evolution in Malassezia.</title>
        <authorList>
            <person name="Coelho M.A."/>
        </authorList>
    </citation>
    <scope>NUCLEOTIDE SEQUENCE</scope>
    <source>
        <strain evidence="5">CBS 12830</strain>
    </source>
</reference>
<comment type="similarity">
    <text evidence="1">Belongs to the Cdt1 family.</text>
</comment>
<evidence type="ECO:0000256" key="1">
    <source>
        <dbReference type="ARBA" id="ARBA00008356"/>
    </source>
</evidence>
<protein>
    <recommendedName>
        <fullName evidence="4">DNA replication factor Cdt1 C-terminal domain-containing protein</fullName>
    </recommendedName>
</protein>
<feature type="compositionally biased region" description="Polar residues" evidence="3">
    <location>
        <begin position="840"/>
        <end position="856"/>
    </location>
</feature>
<evidence type="ECO:0000256" key="3">
    <source>
        <dbReference type="SAM" id="MobiDB-lite"/>
    </source>
</evidence>
<feature type="region of interest" description="Disordered" evidence="3">
    <location>
        <begin position="969"/>
        <end position="1006"/>
    </location>
</feature>
<feature type="region of interest" description="Disordered" evidence="3">
    <location>
        <begin position="829"/>
        <end position="856"/>
    </location>
</feature>
<dbReference type="InterPro" id="IPR036390">
    <property type="entry name" value="WH_DNA-bd_sf"/>
</dbReference>
<accession>A0AAF0J063</accession>
<sequence length="1202" mass="131609">MPGAVAVRRACDQWRATTVLPLAEALLSHAAIVREANVLCMQLGLHIRVQLGVQRPAPAGDVHSCHDGVLAHSDAELHAYERLSALPRAIVRVMDMDACTIHVWSLAHLRQQVTILQRLRRWGAERAHDINVRTELLGLAAGPTYVSVATVYVPWHEGQWTEVPLRALHGVPCTASCRVDVHMLASHRACRVLVDELVWDKALATELHWQVTLEGQRYATQPVHLALHPTTDVRFQRTLVVPPNRAWPQGIHLTLFARPTSAYLAQLEAQDQAVERAVHAHGTDLALVGAAPVHRATRVHERYRRWASSFGILARVFVTEAHHGAMRIARVQRTQPPTWTVAPGAPVLLSVLLQLESFELADVHLDKVSMGDVCTVDAHNACYTHDTRYLVLQRLSSPPVKGALRVDALWQPHAHDHVPPVQAGRFVRATLRVLLTSSTMPPVLCALPVWFRWHTLPTTAPTSWTPLAPPTHTVDHLFRVTLAPQPVRSPQELWHVDTRDVQVPGGEVLRTWHVRGLSLVRDVLLDHAYERHVEDQARRGAYPPAPAVAPASLHVRRARRWLLPLMDDGMVLRAGRAAGVARHPKNDDVLEEGMRPRKRAYYGVDADAEVDEGPDVLTPASVRESRAAQRRTVPLGADLSPAQFRAPSAVSARLVERASPTRTKQAPERFSPMDVAHAQQAAAHLASPLPYTLASTLPLPKSCEQLLELHTAIEQSLLVHIATHGAPTAEPVPEDRTRVRIPHAITFQQLRPMVERTTRRSLDAASFRRLAWIWSHAPGVASETSGGYDTGGMGFVLSCVRTLHPTTRRRTFDWALTLEMSLRRAAPAPPLEVHYGSPRNRASPSQREPVSPTPLSSLRDDMSHLALWNAGIDERRAEVTRRLHRLVAAAHATWLAEHGLSMPAKATPTRATSNAHAALARAIDTAPPCTPKRAGLPGPVLGDAGLLTPQASRTPEGHAVRVARSISALSPPTSPLADRSTRAAASPTSVLLPVTPSPKRHSPRPVLTAWHPDFPLDTMAPIPLATLPPLVAPPAPLSTAAQQRATFAQRATTALTERPAAPSSLEERIRAKEQAARVASSGTSTQATLHQRSVLSRLREMADAIYVLYTTHAAAPTATGKQTSILPLLDVLAALEHSSSVAMSRRESLACVNTLMDVAPGWLETQRVGASEWLRLYNDPATGCSLRDVHAKIQAAMQRAKT</sequence>
<keyword evidence="2" id="KW-0131">Cell cycle</keyword>
<keyword evidence="6" id="KW-1185">Reference proteome</keyword>
<name>A0AAF0J063_9BASI</name>
<gene>
    <name evidence="5" type="ORF">MEQU1_003082</name>
</gene>
<dbReference type="Proteomes" id="UP001214415">
    <property type="component" value="Chromosome 6"/>
</dbReference>
<feature type="domain" description="DNA replication factor Cdt1 C-terminal" evidence="4">
    <location>
        <begin position="1064"/>
        <end position="1167"/>
    </location>
</feature>
<dbReference type="SUPFAM" id="SSF46785">
    <property type="entry name" value="Winged helix' DNA-binding domain"/>
    <property type="match status" value="1"/>
</dbReference>
<evidence type="ECO:0000256" key="2">
    <source>
        <dbReference type="ARBA" id="ARBA00023306"/>
    </source>
</evidence>
<proteinExistence type="inferred from homology"/>
<dbReference type="EMBL" id="CP119905">
    <property type="protein sequence ID" value="WFD24382.1"/>
    <property type="molecule type" value="Genomic_DNA"/>
</dbReference>
<evidence type="ECO:0000313" key="5">
    <source>
        <dbReference type="EMBL" id="WFD24382.1"/>
    </source>
</evidence>
<evidence type="ECO:0000313" key="6">
    <source>
        <dbReference type="Proteomes" id="UP001214415"/>
    </source>
</evidence>